<comment type="similarity">
    <text evidence="2">Belongs to the DedA family.</text>
</comment>
<comment type="caution">
    <text evidence="9">The sequence shown here is derived from an EMBL/GenBank/DDBJ whole genome shotgun (WGS) entry which is preliminary data.</text>
</comment>
<feature type="transmembrane region" description="Helical" evidence="7">
    <location>
        <begin position="270"/>
        <end position="293"/>
    </location>
</feature>
<name>A0ABQ6K2Q1_9MICO</name>
<evidence type="ECO:0000256" key="7">
    <source>
        <dbReference type="SAM" id="Phobius"/>
    </source>
</evidence>
<feature type="domain" description="VTT" evidence="8">
    <location>
        <begin position="131"/>
        <end position="255"/>
    </location>
</feature>
<evidence type="ECO:0000313" key="10">
    <source>
        <dbReference type="Proteomes" id="UP001157069"/>
    </source>
</evidence>
<evidence type="ECO:0000256" key="1">
    <source>
        <dbReference type="ARBA" id="ARBA00004651"/>
    </source>
</evidence>
<organism evidence="9 10">
    <name type="scientific">Homoserinibacter gongjuensis</name>
    <dbReference type="NCBI Taxonomy" id="1162968"/>
    <lineage>
        <taxon>Bacteria</taxon>
        <taxon>Bacillati</taxon>
        <taxon>Actinomycetota</taxon>
        <taxon>Actinomycetes</taxon>
        <taxon>Micrococcales</taxon>
        <taxon>Microbacteriaceae</taxon>
        <taxon>Homoserinibacter</taxon>
    </lineage>
</organism>
<evidence type="ECO:0000256" key="4">
    <source>
        <dbReference type="ARBA" id="ARBA00022692"/>
    </source>
</evidence>
<evidence type="ECO:0000256" key="2">
    <source>
        <dbReference type="ARBA" id="ARBA00010792"/>
    </source>
</evidence>
<keyword evidence="4 7" id="KW-0812">Transmembrane</keyword>
<dbReference type="Pfam" id="PF09335">
    <property type="entry name" value="VTT_dom"/>
    <property type="match status" value="1"/>
</dbReference>
<comment type="subcellular location">
    <subcellularLocation>
        <location evidence="1">Cell membrane</location>
        <topology evidence="1">Multi-pass membrane protein</topology>
    </subcellularLocation>
</comment>
<protein>
    <recommendedName>
        <fullName evidence="8">VTT domain-containing protein</fullName>
    </recommendedName>
</protein>
<dbReference type="PANTHER" id="PTHR42709">
    <property type="entry name" value="ALKALINE PHOSPHATASE LIKE PROTEIN"/>
    <property type="match status" value="1"/>
</dbReference>
<accession>A0ABQ6K2Q1</accession>
<dbReference type="InterPro" id="IPR051311">
    <property type="entry name" value="DedA_domain"/>
</dbReference>
<keyword evidence="3" id="KW-1003">Cell membrane</keyword>
<proteinExistence type="inferred from homology"/>
<keyword evidence="5 7" id="KW-1133">Transmembrane helix</keyword>
<feature type="transmembrane region" description="Helical" evidence="7">
    <location>
        <begin position="150"/>
        <end position="176"/>
    </location>
</feature>
<keyword evidence="10" id="KW-1185">Reference proteome</keyword>
<feature type="transmembrane region" description="Helical" evidence="7">
    <location>
        <begin position="235"/>
        <end position="258"/>
    </location>
</feature>
<evidence type="ECO:0000256" key="3">
    <source>
        <dbReference type="ARBA" id="ARBA00022475"/>
    </source>
</evidence>
<evidence type="ECO:0000256" key="6">
    <source>
        <dbReference type="ARBA" id="ARBA00023136"/>
    </source>
</evidence>
<dbReference type="InterPro" id="IPR032816">
    <property type="entry name" value="VTT_dom"/>
</dbReference>
<dbReference type="PANTHER" id="PTHR42709:SF6">
    <property type="entry name" value="UNDECAPRENYL PHOSPHATE TRANSPORTER A"/>
    <property type="match status" value="1"/>
</dbReference>
<dbReference type="EMBL" id="BSVA01000001">
    <property type="protein sequence ID" value="GMA93021.1"/>
    <property type="molecule type" value="Genomic_DNA"/>
</dbReference>
<sequence>MALATALGIEVEERRAHPEDLDGREVWAANALHGIRIVTAWHAGPLSTAEEPGRLSRWRLRMDALRRPLPGQARDAAPPRWSGGRPHRVNWFNDVLTALLDAVQAVDPVLRTLLAGVGIFLETSVLIGLIVPGDTIVIVAATAVDSPAEFLALVVVVIVGALGGESVGFALGRFFGPRIRHSRLGRRLGEHNWRRAEYYVDRRGGIAVFVSRFLPVLHSLVPLTVGMSTMRYRRFIAWTLPACVLWASAYVSVGALAAGSYRELADRLHGAGYIFVAIIAVFVVAVVIAKKLLERSQARHWMRAGDGDANTREDAED</sequence>
<dbReference type="Proteomes" id="UP001157069">
    <property type="component" value="Unassembled WGS sequence"/>
</dbReference>
<evidence type="ECO:0000313" key="9">
    <source>
        <dbReference type="EMBL" id="GMA93021.1"/>
    </source>
</evidence>
<feature type="transmembrane region" description="Helical" evidence="7">
    <location>
        <begin position="119"/>
        <end position="144"/>
    </location>
</feature>
<keyword evidence="6 7" id="KW-0472">Membrane</keyword>
<reference evidence="10" key="1">
    <citation type="journal article" date="2019" name="Int. J. Syst. Evol. Microbiol.">
        <title>The Global Catalogue of Microorganisms (GCM) 10K type strain sequencing project: providing services to taxonomists for standard genome sequencing and annotation.</title>
        <authorList>
            <consortium name="The Broad Institute Genomics Platform"/>
            <consortium name="The Broad Institute Genome Sequencing Center for Infectious Disease"/>
            <person name="Wu L."/>
            <person name="Ma J."/>
        </authorList>
    </citation>
    <scope>NUCLEOTIDE SEQUENCE [LARGE SCALE GENOMIC DNA]</scope>
    <source>
        <strain evidence="10">NBRC 108755</strain>
    </source>
</reference>
<evidence type="ECO:0000259" key="8">
    <source>
        <dbReference type="Pfam" id="PF09335"/>
    </source>
</evidence>
<evidence type="ECO:0000256" key="5">
    <source>
        <dbReference type="ARBA" id="ARBA00022989"/>
    </source>
</evidence>
<gene>
    <name evidence="9" type="ORF">GCM10025869_35500</name>
</gene>